<dbReference type="AlphaFoldDB" id="A0A938B424"/>
<reference evidence="2" key="1">
    <citation type="submission" date="2019-03" db="EMBL/GenBank/DDBJ databases">
        <title>Lake Tanganyika Metagenome-Assembled Genomes (MAGs).</title>
        <authorList>
            <person name="Tran P."/>
        </authorList>
    </citation>
    <scope>NUCLEOTIDE SEQUENCE</scope>
    <source>
        <strain evidence="2">K_DeepCast_65m_m2_066</strain>
    </source>
</reference>
<sequence length="53" mass="6085">MSENPMQRHGAFSWCELLTTDVAAAKRFYAELLGWNMEDVTLEGMDMPYTVVK</sequence>
<feature type="non-terminal residue" evidence="2">
    <location>
        <position position="53"/>
    </location>
</feature>
<proteinExistence type="predicted"/>
<evidence type="ECO:0000259" key="1">
    <source>
        <dbReference type="Pfam" id="PF22677"/>
    </source>
</evidence>
<dbReference type="Pfam" id="PF22677">
    <property type="entry name" value="Ble-like_N"/>
    <property type="match status" value="1"/>
</dbReference>
<dbReference type="EMBL" id="VGLS01000645">
    <property type="protein sequence ID" value="MBM3225659.1"/>
    <property type="molecule type" value="Genomic_DNA"/>
</dbReference>
<name>A0A938B424_UNCTE</name>
<protein>
    <submittedName>
        <fullName evidence="2">VOC family protein</fullName>
    </submittedName>
</protein>
<dbReference type="InterPro" id="IPR029068">
    <property type="entry name" value="Glyas_Bleomycin-R_OHBP_Dase"/>
</dbReference>
<accession>A0A938B424</accession>
<organism evidence="2 3">
    <name type="scientific">Tectimicrobiota bacterium</name>
    <dbReference type="NCBI Taxonomy" id="2528274"/>
    <lineage>
        <taxon>Bacteria</taxon>
        <taxon>Pseudomonadati</taxon>
        <taxon>Nitrospinota/Tectimicrobiota group</taxon>
        <taxon>Candidatus Tectimicrobiota</taxon>
    </lineage>
</organism>
<dbReference type="SUPFAM" id="SSF54593">
    <property type="entry name" value="Glyoxalase/Bleomycin resistance protein/Dihydroxybiphenyl dioxygenase"/>
    <property type="match status" value="1"/>
</dbReference>
<comment type="caution">
    <text evidence="2">The sequence shown here is derived from an EMBL/GenBank/DDBJ whole genome shotgun (WGS) entry which is preliminary data.</text>
</comment>
<dbReference type="Proteomes" id="UP000712673">
    <property type="component" value="Unassembled WGS sequence"/>
</dbReference>
<evidence type="ECO:0000313" key="3">
    <source>
        <dbReference type="Proteomes" id="UP000712673"/>
    </source>
</evidence>
<gene>
    <name evidence="2" type="ORF">FJZ47_17920</name>
</gene>
<dbReference type="Gene3D" id="3.10.180.10">
    <property type="entry name" value="2,3-Dihydroxybiphenyl 1,2-Dioxygenase, domain 1"/>
    <property type="match status" value="1"/>
</dbReference>
<evidence type="ECO:0000313" key="2">
    <source>
        <dbReference type="EMBL" id="MBM3225659.1"/>
    </source>
</evidence>
<feature type="domain" description="Glyoxalase/Bleomycin resistance-like N-terminal" evidence="1">
    <location>
        <begin position="14"/>
        <end position="41"/>
    </location>
</feature>
<dbReference type="InterPro" id="IPR053863">
    <property type="entry name" value="Glyoxy/Ble-like_N"/>
</dbReference>